<keyword evidence="2" id="KW-1185">Reference proteome</keyword>
<proteinExistence type="predicted"/>
<accession>A0ACB9TDJ3</accession>
<gene>
    <name evidence="1" type="ORF">MML48_3g00013429</name>
</gene>
<organism evidence="1 2">
    <name type="scientific">Holotrichia oblita</name>
    <name type="common">Chafer beetle</name>
    <dbReference type="NCBI Taxonomy" id="644536"/>
    <lineage>
        <taxon>Eukaryota</taxon>
        <taxon>Metazoa</taxon>
        <taxon>Ecdysozoa</taxon>
        <taxon>Arthropoda</taxon>
        <taxon>Hexapoda</taxon>
        <taxon>Insecta</taxon>
        <taxon>Pterygota</taxon>
        <taxon>Neoptera</taxon>
        <taxon>Endopterygota</taxon>
        <taxon>Coleoptera</taxon>
        <taxon>Polyphaga</taxon>
        <taxon>Scarabaeiformia</taxon>
        <taxon>Scarabaeidae</taxon>
        <taxon>Melolonthinae</taxon>
        <taxon>Holotrichia</taxon>
    </lineage>
</organism>
<evidence type="ECO:0000313" key="1">
    <source>
        <dbReference type="EMBL" id="KAI4464862.1"/>
    </source>
</evidence>
<sequence length="590" mass="67391">MLLRWHVLSSCLFIIWFYPGNTTCPSDCNCRVDDRGKRRVTCNKGGMIDPIPTYNMDPAMEVLDISAPDNDWNIFTVGSIFQDFKRLEEIHITRSNIIQIGMHAFWGVPSVRLLNMTYNNLTVVFDHNFRGLVNLVQLNLDDNAINRLPSGAFKHLSELRILTVQRNYISDLVPRLFLKLSKLQVLKMSGNPLQELDPEVFKDIPELRVLECRNCQLRRINTQIYHLLPYLAHLDLGDNRMQFLDPEEFIDLHRLKSLYLDGNQLPVVLERTFINQVHLRTLCLARNRLAKITDTALLNLSNLIDLDISYNKLSKFENVILYPVVNSLQKLSISGNYFSMSVVKLIIQTLHKIRDLQIADLKLNEIPLGFLPVNMLRLNVSGNNISNLSAHALPNQLILLDISRNRLQDLSEGVLLKLEATQEVHLYNNTWSCHICHAAKLIMWLNKTNNTQNLFCASPEKLKGRLINTLTLDSLPSCDKKINKPNFMTKVKNNIGLVIGGITTVVFLIACITFVVCSCVRRHQNTRSRHKEKRRSRTEVVEEGSAIFGSKGEISFKFGLDLTERQVSVSTIDTMKKETQLHTLPNGTGI</sequence>
<dbReference type="Proteomes" id="UP001056778">
    <property type="component" value="Chromosome 3"/>
</dbReference>
<evidence type="ECO:0000313" key="2">
    <source>
        <dbReference type="Proteomes" id="UP001056778"/>
    </source>
</evidence>
<dbReference type="EMBL" id="CM043017">
    <property type="protein sequence ID" value="KAI4464862.1"/>
    <property type="molecule type" value="Genomic_DNA"/>
</dbReference>
<comment type="caution">
    <text evidence="1">The sequence shown here is derived from an EMBL/GenBank/DDBJ whole genome shotgun (WGS) entry which is preliminary data.</text>
</comment>
<name>A0ACB9TDJ3_HOLOL</name>
<reference evidence="1" key="1">
    <citation type="submission" date="2022-04" db="EMBL/GenBank/DDBJ databases">
        <title>Chromosome-scale genome assembly of Holotrichia oblita Faldermann.</title>
        <authorList>
            <person name="Rongchong L."/>
        </authorList>
    </citation>
    <scope>NUCLEOTIDE SEQUENCE</scope>
    <source>
        <strain evidence="1">81SQS9</strain>
    </source>
</reference>
<protein>
    <submittedName>
        <fullName evidence="1">Ig(Immunoglobulin) and lrr(Leucine rich repeat) domain</fullName>
    </submittedName>
</protein>